<dbReference type="Gene3D" id="2.60.40.10">
    <property type="entry name" value="Immunoglobulins"/>
    <property type="match status" value="1"/>
</dbReference>
<dbReference type="CDD" id="cd00063">
    <property type="entry name" value="FN3"/>
    <property type="match status" value="1"/>
</dbReference>
<protein>
    <submittedName>
        <fullName evidence="7">Endonuclease</fullName>
    </submittedName>
</protein>
<keyword evidence="4" id="KW-0378">Hydrolase</keyword>
<dbReference type="PANTHER" id="PTHR33607">
    <property type="entry name" value="ENDONUCLEASE-1"/>
    <property type="match status" value="1"/>
</dbReference>
<feature type="domain" description="Fibronectin type-III" evidence="6">
    <location>
        <begin position="281"/>
        <end position="366"/>
    </location>
</feature>
<evidence type="ECO:0000313" key="7">
    <source>
        <dbReference type="EMBL" id="MBK1895394.1"/>
    </source>
</evidence>
<dbReference type="InterPro" id="IPR026444">
    <property type="entry name" value="Secre_tail"/>
</dbReference>
<reference evidence="8" key="1">
    <citation type="submission" date="2021-01" db="EMBL/GenBank/DDBJ databases">
        <title>Genome public.</title>
        <authorList>
            <person name="Liu C."/>
            <person name="Sun Q."/>
        </authorList>
    </citation>
    <scope>NUCLEOTIDE SEQUENCE [LARGE SCALE GENOMIC DNA]</scope>
    <source>
        <strain evidence="8">YIM B02567</strain>
    </source>
</reference>
<keyword evidence="2" id="KW-0540">Nuclease</keyword>
<dbReference type="Proteomes" id="UP000628669">
    <property type="component" value="Unassembled WGS sequence"/>
</dbReference>
<evidence type="ECO:0000313" key="8">
    <source>
        <dbReference type="Proteomes" id="UP000628669"/>
    </source>
</evidence>
<proteinExistence type="inferred from homology"/>
<evidence type="ECO:0000256" key="2">
    <source>
        <dbReference type="ARBA" id="ARBA00022722"/>
    </source>
</evidence>
<evidence type="ECO:0000259" key="6">
    <source>
        <dbReference type="PROSITE" id="PS50853"/>
    </source>
</evidence>
<comment type="similarity">
    <text evidence="1">Belongs to the EndA/NucM nuclease family.</text>
</comment>
<dbReference type="Pfam" id="PF18962">
    <property type="entry name" value="Por_Secre_tail"/>
    <property type="match status" value="1"/>
</dbReference>
<dbReference type="SMART" id="SM00060">
    <property type="entry name" value="FN3"/>
    <property type="match status" value="1"/>
</dbReference>
<dbReference type="InterPro" id="IPR013783">
    <property type="entry name" value="Ig-like_fold"/>
</dbReference>
<dbReference type="InterPro" id="IPR007346">
    <property type="entry name" value="Endonuclease-I"/>
</dbReference>
<evidence type="ECO:0000256" key="3">
    <source>
        <dbReference type="ARBA" id="ARBA00022729"/>
    </source>
</evidence>
<dbReference type="InterPro" id="IPR036116">
    <property type="entry name" value="FN3_sf"/>
</dbReference>
<dbReference type="PROSITE" id="PS50853">
    <property type="entry name" value="FN3"/>
    <property type="match status" value="1"/>
</dbReference>
<dbReference type="NCBIfam" id="TIGR04183">
    <property type="entry name" value="Por_Secre_tail"/>
    <property type="match status" value="1"/>
</dbReference>
<keyword evidence="3 5" id="KW-0732">Signal</keyword>
<dbReference type="InterPro" id="IPR003961">
    <property type="entry name" value="FN3_dom"/>
</dbReference>
<accession>A0ABS1FSL9</accession>
<name>A0ABS1FSL9_9FLAO</name>
<keyword evidence="8" id="KW-1185">Reference proteome</keyword>
<evidence type="ECO:0000256" key="4">
    <source>
        <dbReference type="ARBA" id="ARBA00022801"/>
    </source>
</evidence>
<dbReference type="GO" id="GO:0004519">
    <property type="term" value="F:endonuclease activity"/>
    <property type="evidence" value="ECO:0007669"/>
    <property type="project" value="UniProtKB-KW"/>
</dbReference>
<feature type="chain" id="PRO_5046424021" evidence="5">
    <location>
        <begin position="20"/>
        <end position="595"/>
    </location>
</feature>
<organism evidence="7 8">
    <name type="scientific">Chryseobacterium paridis</name>
    <dbReference type="NCBI Taxonomy" id="2800328"/>
    <lineage>
        <taxon>Bacteria</taxon>
        <taxon>Pseudomonadati</taxon>
        <taxon>Bacteroidota</taxon>
        <taxon>Flavobacteriia</taxon>
        <taxon>Flavobacteriales</taxon>
        <taxon>Weeksellaceae</taxon>
        <taxon>Chryseobacterium group</taxon>
        <taxon>Chryseobacterium</taxon>
    </lineage>
</organism>
<dbReference type="InterPro" id="IPR044925">
    <property type="entry name" value="His-Me_finger_sf"/>
</dbReference>
<evidence type="ECO:0000256" key="1">
    <source>
        <dbReference type="ARBA" id="ARBA00006429"/>
    </source>
</evidence>
<dbReference type="SUPFAM" id="SSF49265">
    <property type="entry name" value="Fibronectin type III"/>
    <property type="match status" value="1"/>
</dbReference>
<dbReference type="PANTHER" id="PTHR33607:SF2">
    <property type="entry name" value="ENDONUCLEASE-1"/>
    <property type="match status" value="1"/>
</dbReference>
<sequence>MKRILFSFVLAFVSFYTFAQIPAGYYDGTTGLTGATLKSKLKTIITNGHEDHGYGGLWTGYQTTDRDYSYENDGTILDIYSENPTAADPYNFNYGTNQCGTYSAEGDCYNREHIVPQSLFNEAFPMKSDINFIRATDGKVNGMRSNYPFGKVGTTSYTSLNGSKLGTSVSQGYSGIVFEPIDEFKGDVARMILYFVTRYETQLSGFSSGNMLGGSAFPGLQAWELNQLLAWNIQDPVSPAEVLRNNATYVYQKNRNPYIDHPEYVALIWGAPVVDNEAPTAATNLVANNPTSNSISLSWTAATDNIGITGYDVYVDNVLNTTVSGTSTVVSGLSSSTAYNFYVIARDGAGNSSPQSNIATETTLPGQSGGTSCGTETFETIPTASGTGYATQTWTNNNITWVATDARTDQTISGKAITIRNGNLTSSTVSGGIQNLSVKAQLKFTGSAGSLNVQVNGVTVGTIPYTSSAPTAATTINNINVSGNVVIKIINPITGNRVAIDDLSWTCYSTLGTIETTKNQSSFVVYPNPVKNNELYVKGDHLSKITKAEIYDLSGKLIEVIINPFKNSNKIQLKGLTKGNYILKTDNISTKFIVE</sequence>
<gene>
    <name evidence="7" type="ORF">JHL15_06495</name>
</gene>
<dbReference type="Pfam" id="PF00041">
    <property type="entry name" value="fn3"/>
    <property type="match status" value="1"/>
</dbReference>
<evidence type="ECO:0000256" key="5">
    <source>
        <dbReference type="SAM" id="SignalP"/>
    </source>
</evidence>
<keyword evidence="7" id="KW-0255">Endonuclease</keyword>
<dbReference type="EMBL" id="JAENHK010000005">
    <property type="protein sequence ID" value="MBK1895394.1"/>
    <property type="molecule type" value="Genomic_DNA"/>
</dbReference>
<comment type="caution">
    <text evidence="7">The sequence shown here is derived from an EMBL/GenBank/DDBJ whole genome shotgun (WGS) entry which is preliminary data.</text>
</comment>
<dbReference type="Pfam" id="PF04231">
    <property type="entry name" value="Endonuclease_1"/>
    <property type="match status" value="1"/>
</dbReference>
<feature type="signal peptide" evidence="5">
    <location>
        <begin position="1"/>
        <end position="19"/>
    </location>
</feature>
<dbReference type="RefSeq" id="WP_200244339.1">
    <property type="nucleotide sequence ID" value="NZ_JAENHK010000005.1"/>
</dbReference>
<dbReference type="SUPFAM" id="SSF54060">
    <property type="entry name" value="His-Me finger endonucleases"/>
    <property type="match status" value="1"/>
</dbReference>